<dbReference type="InterPro" id="IPR014710">
    <property type="entry name" value="RmlC-like_jellyroll"/>
</dbReference>
<dbReference type="InterPro" id="IPR050397">
    <property type="entry name" value="Env_Response_Regulators"/>
</dbReference>
<feature type="domain" description="Cyclic nucleotide-binding" evidence="1">
    <location>
        <begin position="26"/>
        <end position="119"/>
    </location>
</feature>
<proteinExistence type="predicted"/>
<reference evidence="2 3" key="1">
    <citation type="submission" date="2017-02" db="EMBL/GenBank/DDBJ databases">
        <authorList>
            <person name="Peterson S.W."/>
        </authorList>
    </citation>
    <scope>NUCLEOTIDE SEQUENCE [LARGE SCALE GENOMIC DNA]</scope>
    <source>
        <strain evidence="3">type strain: NCCB 100098</strain>
    </source>
</reference>
<name>A0A1T5I203_9GAMM</name>
<organism evidence="2 3">
    <name type="scientific">Photobacterium piscicola</name>
    <dbReference type="NCBI Taxonomy" id="1378299"/>
    <lineage>
        <taxon>Bacteria</taxon>
        <taxon>Pseudomonadati</taxon>
        <taxon>Pseudomonadota</taxon>
        <taxon>Gammaproteobacteria</taxon>
        <taxon>Vibrionales</taxon>
        <taxon>Vibrionaceae</taxon>
        <taxon>Photobacterium</taxon>
    </lineage>
</organism>
<dbReference type="Proteomes" id="UP000189966">
    <property type="component" value="Unassembled WGS sequence"/>
</dbReference>
<evidence type="ECO:0000313" key="2">
    <source>
        <dbReference type="EMBL" id="SKC33042.1"/>
    </source>
</evidence>
<protein>
    <submittedName>
        <fullName evidence="2">Cyclic nucleotide-binding domain protein</fullName>
    </submittedName>
</protein>
<dbReference type="CDD" id="cd00038">
    <property type="entry name" value="CAP_ED"/>
    <property type="match status" value="1"/>
</dbReference>
<dbReference type="SUPFAM" id="SSF51206">
    <property type="entry name" value="cAMP-binding domain-like"/>
    <property type="match status" value="1"/>
</dbReference>
<evidence type="ECO:0000313" key="3">
    <source>
        <dbReference type="Proteomes" id="UP000189966"/>
    </source>
</evidence>
<dbReference type="GO" id="GO:0003700">
    <property type="term" value="F:DNA-binding transcription factor activity"/>
    <property type="evidence" value="ECO:0007669"/>
    <property type="project" value="TreeGrafter"/>
</dbReference>
<accession>A0A1T5I203</accession>
<dbReference type="PANTHER" id="PTHR24567">
    <property type="entry name" value="CRP FAMILY TRANSCRIPTIONAL REGULATORY PROTEIN"/>
    <property type="match status" value="1"/>
</dbReference>
<dbReference type="AlphaFoldDB" id="A0A1T5I203"/>
<dbReference type="Gene3D" id="2.60.120.10">
    <property type="entry name" value="Jelly Rolls"/>
    <property type="match status" value="1"/>
</dbReference>
<dbReference type="Pfam" id="PF00027">
    <property type="entry name" value="cNMP_binding"/>
    <property type="match status" value="1"/>
</dbReference>
<evidence type="ECO:0000259" key="1">
    <source>
        <dbReference type="PROSITE" id="PS50042"/>
    </source>
</evidence>
<dbReference type="PROSITE" id="PS50042">
    <property type="entry name" value="CNMP_BINDING_3"/>
    <property type="match status" value="1"/>
</dbReference>
<gene>
    <name evidence="2" type="ORF">CZ809_02571</name>
</gene>
<dbReference type="GO" id="GO:0005829">
    <property type="term" value="C:cytosol"/>
    <property type="evidence" value="ECO:0007669"/>
    <property type="project" value="TreeGrafter"/>
</dbReference>
<dbReference type="InterPro" id="IPR018490">
    <property type="entry name" value="cNMP-bd_dom_sf"/>
</dbReference>
<sequence length="226" mass="26328">MQLKPLQKGRYQQSWVDEYTKIEKIVLDCISEKRFIDEGQLVMQQGQPLGALILVKQGRIALKYSTRSGRTFQLGTIYCDHQIFGEMEFFSNYRCQMDIIASEALEVWIINRDKLQQALNQNPQLALFFASAIAIDYQDTVEILTRRLLYPIAYNIAYDLYHQHLNDLPIDGFTKGYLEAERFGTSDRVYRRSVQQLITLGLINKEKKKLVVVNMDKLKAYLDAEE</sequence>
<dbReference type="PANTHER" id="PTHR24567:SF77">
    <property type="entry name" value="NUCLEOSIDE-RESPONSIVE TRANSCRIPTIONAL ACTIVATOR OF NUCLEOSIDE UTILIZATION DEOR"/>
    <property type="match status" value="1"/>
</dbReference>
<dbReference type="RefSeq" id="WP_080158014.1">
    <property type="nucleotide sequence ID" value="NZ_FUZI01000004.1"/>
</dbReference>
<dbReference type="OrthoDB" id="7826327at2"/>
<dbReference type="InterPro" id="IPR000595">
    <property type="entry name" value="cNMP-bd_dom"/>
</dbReference>
<dbReference type="EMBL" id="FUZI01000004">
    <property type="protein sequence ID" value="SKC33042.1"/>
    <property type="molecule type" value="Genomic_DNA"/>
</dbReference>